<evidence type="ECO:0000256" key="7">
    <source>
        <dbReference type="ARBA" id="ARBA00023034"/>
    </source>
</evidence>
<evidence type="ECO:0000256" key="3">
    <source>
        <dbReference type="ARBA" id="ARBA00022679"/>
    </source>
</evidence>
<keyword evidence="6" id="KW-1133">Transmembrane helix</keyword>
<evidence type="ECO:0000256" key="5">
    <source>
        <dbReference type="ARBA" id="ARBA00022968"/>
    </source>
</evidence>
<dbReference type="PANTHER" id="PTHR11214">
    <property type="entry name" value="BETA-1,3-N-ACETYLGLUCOSAMINYLTRANSFERASE"/>
    <property type="match status" value="1"/>
</dbReference>
<evidence type="ECO:0000256" key="6">
    <source>
        <dbReference type="ARBA" id="ARBA00022989"/>
    </source>
</evidence>
<dbReference type="EMBL" id="KY684083">
    <property type="protein sequence ID" value="ARF08737.1"/>
    <property type="molecule type" value="Genomic_DNA"/>
</dbReference>
<dbReference type="GO" id="GO:0016758">
    <property type="term" value="F:hexosyltransferase activity"/>
    <property type="evidence" value="ECO:0007669"/>
    <property type="project" value="InterPro"/>
</dbReference>
<evidence type="ECO:0000256" key="8">
    <source>
        <dbReference type="ARBA" id="ARBA00023136"/>
    </source>
</evidence>
<keyword evidence="8" id="KW-0472">Membrane</keyword>
<organism evidence="9">
    <name type="scientific">Catovirus CTV1</name>
    <dbReference type="NCBI Taxonomy" id="1977631"/>
    <lineage>
        <taxon>Viruses</taxon>
        <taxon>Varidnaviria</taxon>
        <taxon>Bamfordvirae</taxon>
        <taxon>Nucleocytoviricota</taxon>
        <taxon>Megaviricetes</taxon>
        <taxon>Imitervirales</taxon>
        <taxon>Mimiviridae</taxon>
        <taxon>Klosneuvirinae</taxon>
        <taxon>Catovirus</taxon>
    </lineage>
</organism>
<keyword evidence="7" id="KW-0333">Golgi apparatus</keyword>
<keyword evidence="2 9" id="KW-0328">Glycosyltransferase</keyword>
<dbReference type="InterPro" id="IPR002659">
    <property type="entry name" value="Glyco_trans_31"/>
</dbReference>
<gene>
    <name evidence="9" type="ORF">Catovirus_1_787</name>
</gene>
<dbReference type="GO" id="GO:0006493">
    <property type="term" value="P:protein O-linked glycosylation"/>
    <property type="evidence" value="ECO:0007669"/>
    <property type="project" value="TreeGrafter"/>
</dbReference>
<sequence>MIGIMICCCYKYKNQYEKVSVYWNNIEKEHRMFRIFYLFGNPKIEKNEYNSKTKQLILKVEDNYESLPKKIYEAINYINLNFPEIEGIYKTDDDIEVKNIDELLRQIKLSCVKNINYCGLVVDKVDSGLIKETRLRKFSNKKLKDVKYDASNYCYGAGYYISKKSMNYIGSNKDYMYEQYLEDVSIGHILNKYKIHPTKIAGRYKEIRRVK</sequence>
<dbReference type="PANTHER" id="PTHR11214:SF3">
    <property type="entry name" value="BETA-1,3-GALACTOSYLTRANSFERASE 6"/>
    <property type="match status" value="1"/>
</dbReference>
<keyword evidence="5" id="KW-0735">Signal-anchor</keyword>
<dbReference type="Pfam" id="PF01762">
    <property type="entry name" value="Galactosyl_T"/>
    <property type="match status" value="1"/>
</dbReference>
<proteinExistence type="predicted"/>
<keyword evidence="4" id="KW-0812">Transmembrane</keyword>
<name>A0A1V0SAJ7_9VIRU</name>
<evidence type="ECO:0000256" key="4">
    <source>
        <dbReference type="ARBA" id="ARBA00022692"/>
    </source>
</evidence>
<accession>A0A1V0SAJ7</accession>
<protein>
    <submittedName>
        <fullName evidence="9">Galactosyltransferase</fullName>
    </submittedName>
</protein>
<reference evidence="9" key="1">
    <citation type="journal article" date="2017" name="Science">
        <title>Giant viruses with an expanded complement of translation system components.</title>
        <authorList>
            <person name="Schulz F."/>
            <person name="Yutin N."/>
            <person name="Ivanova N.N."/>
            <person name="Ortega D.R."/>
            <person name="Lee T.K."/>
            <person name="Vierheilig J."/>
            <person name="Daims H."/>
            <person name="Horn M."/>
            <person name="Wagner M."/>
            <person name="Jensen G.J."/>
            <person name="Kyrpides N.C."/>
            <person name="Koonin E.V."/>
            <person name="Woyke T."/>
        </authorList>
    </citation>
    <scope>NUCLEOTIDE SEQUENCE</scope>
    <source>
        <strain evidence="9">CTV1</strain>
    </source>
</reference>
<evidence type="ECO:0000313" key="9">
    <source>
        <dbReference type="EMBL" id="ARF08737.1"/>
    </source>
</evidence>
<comment type="subcellular location">
    <subcellularLocation>
        <location evidence="1">Golgi apparatus membrane</location>
        <topology evidence="1">Single-pass type II membrane protein</topology>
    </subcellularLocation>
</comment>
<keyword evidence="3 9" id="KW-0808">Transferase</keyword>
<evidence type="ECO:0000256" key="2">
    <source>
        <dbReference type="ARBA" id="ARBA00022676"/>
    </source>
</evidence>
<dbReference type="GO" id="GO:0016020">
    <property type="term" value="C:membrane"/>
    <property type="evidence" value="ECO:0007669"/>
    <property type="project" value="InterPro"/>
</dbReference>
<evidence type="ECO:0000256" key="1">
    <source>
        <dbReference type="ARBA" id="ARBA00004323"/>
    </source>
</evidence>